<feature type="chain" id="PRO_5045406157" evidence="1">
    <location>
        <begin position="29"/>
        <end position="382"/>
    </location>
</feature>
<dbReference type="InterPro" id="IPR047263">
    <property type="entry name" value="HNL-like_cupin"/>
</dbReference>
<gene>
    <name evidence="4" type="ORF">J3998_04195</name>
</gene>
<dbReference type="InterPro" id="IPR014710">
    <property type="entry name" value="RmlC-like_jellyroll"/>
</dbReference>
<reference evidence="4 5" key="1">
    <citation type="submission" date="2021-03" db="EMBL/GenBank/DDBJ databases">
        <title>Thiomicrorhabdus sp.nov.,novel sulfur-oxidizing bacteria isolated from coastal sediment.</title>
        <authorList>
            <person name="Liu X."/>
        </authorList>
    </citation>
    <scope>NUCLEOTIDE SEQUENCE [LARGE SCALE GENOMIC DNA]</scope>
    <source>
        <strain evidence="4 5">6S2-11</strain>
    </source>
</reference>
<evidence type="ECO:0000259" key="2">
    <source>
        <dbReference type="Pfam" id="PF02627"/>
    </source>
</evidence>
<keyword evidence="1" id="KW-0732">Signal</keyword>
<evidence type="ECO:0000259" key="3">
    <source>
        <dbReference type="Pfam" id="PF07883"/>
    </source>
</evidence>
<dbReference type="InterPro" id="IPR013096">
    <property type="entry name" value="Cupin_2"/>
</dbReference>
<feature type="signal peptide" evidence="1">
    <location>
        <begin position="1"/>
        <end position="28"/>
    </location>
</feature>
<organism evidence="4 5">
    <name type="scientific">Thiomicrorhabdus marina</name>
    <dbReference type="NCBI Taxonomy" id="2818442"/>
    <lineage>
        <taxon>Bacteria</taxon>
        <taxon>Pseudomonadati</taxon>
        <taxon>Pseudomonadota</taxon>
        <taxon>Gammaproteobacteria</taxon>
        <taxon>Thiotrichales</taxon>
        <taxon>Piscirickettsiaceae</taxon>
        <taxon>Thiomicrorhabdus</taxon>
    </lineage>
</organism>
<protein>
    <submittedName>
        <fullName evidence="4">Carboxymuconolactone decarboxylase family protein</fullName>
    </submittedName>
</protein>
<dbReference type="PANTHER" id="PTHR43698">
    <property type="entry name" value="RIBD C-TERMINAL DOMAIN CONTAINING PROTEIN"/>
    <property type="match status" value="1"/>
</dbReference>
<evidence type="ECO:0000313" key="5">
    <source>
        <dbReference type="Proteomes" id="UP000664835"/>
    </source>
</evidence>
<dbReference type="PANTHER" id="PTHR43698:SF1">
    <property type="entry name" value="BLL4564 PROTEIN"/>
    <property type="match status" value="1"/>
</dbReference>
<dbReference type="InterPro" id="IPR003779">
    <property type="entry name" value="CMD-like"/>
</dbReference>
<dbReference type="EMBL" id="JAGETV010000005">
    <property type="protein sequence ID" value="MBO1926767.1"/>
    <property type="molecule type" value="Genomic_DNA"/>
</dbReference>
<evidence type="ECO:0000313" key="4">
    <source>
        <dbReference type="EMBL" id="MBO1926767.1"/>
    </source>
</evidence>
<dbReference type="Pfam" id="PF07883">
    <property type="entry name" value="Cupin_2"/>
    <property type="match status" value="1"/>
</dbReference>
<dbReference type="Gene3D" id="2.60.120.10">
    <property type="entry name" value="Jelly Rolls"/>
    <property type="match status" value="1"/>
</dbReference>
<name>A0ABS3Q391_9GAMM</name>
<dbReference type="Gene3D" id="1.20.1290.10">
    <property type="entry name" value="AhpD-like"/>
    <property type="match status" value="1"/>
</dbReference>
<dbReference type="SUPFAM" id="SSF69118">
    <property type="entry name" value="AhpD-like"/>
    <property type="match status" value="1"/>
</dbReference>
<proteinExistence type="predicted"/>
<dbReference type="RefSeq" id="WP_208148215.1">
    <property type="nucleotide sequence ID" value="NZ_JAGETV010000005.1"/>
</dbReference>
<dbReference type="InterPro" id="IPR029032">
    <property type="entry name" value="AhpD-like"/>
</dbReference>
<dbReference type="SUPFAM" id="SSF51182">
    <property type="entry name" value="RmlC-like cupins"/>
    <property type="match status" value="1"/>
</dbReference>
<dbReference type="InterPro" id="IPR011051">
    <property type="entry name" value="RmlC_Cupin_sf"/>
</dbReference>
<evidence type="ECO:0000256" key="1">
    <source>
        <dbReference type="SAM" id="SignalP"/>
    </source>
</evidence>
<feature type="domain" description="Carboxymuconolactone decarboxylase-like" evidence="2">
    <location>
        <begin position="178"/>
        <end position="238"/>
    </location>
</feature>
<accession>A0ABS3Q391</accession>
<dbReference type="Pfam" id="PF02627">
    <property type="entry name" value="CMD"/>
    <property type="match status" value="1"/>
</dbReference>
<dbReference type="CDD" id="cd02233">
    <property type="entry name" value="cupin_HNL-like"/>
    <property type="match status" value="1"/>
</dbReference>
<keyword evidence="5" id="KW-1185">Reference proteome</keyword>
<feature type="domain" description="Cupin type-2" evidence="3">
    <location>
        <begin position="76"/>
        <end position="143"/>
    </location>
</feature>
<comment type="caution">
    <text evidence="4">The sequence shown here is derived from an EMBL/GenBank/DDBJ whole genome shotgun (WGS) entry which is preliminary data.</text>
</comment>
<sequence length="382" mass="41174">MKSKPFLHRRILVAIKSCLAAFSFSADAAEPQKAAQIHYPLDSQETFTGPEALFSGEVQVKMLFPENDTAHYSGAYVTFQPGARTAWHQHPAGQHMVVTDGTALTGTRDGKVIEFHQGETVWCPKEIDHWHGATPHSAMTHLVVTGSKDGANVIWKEKVTDQQYLAAQKQQTVDIKILNKPQQAMVAIAAFTASGELQKLQKAVADGLDSGLTINEIKEIQMHLYAYAGFPRSLNALATTMQVIATRKSNGIADAVGVELDPLAGPQDSLAMGIKVQTQLAGQPVTGPLFDFAPYSNVLLQKHLFGDLFARDILDFKSREIATVAALANMPAVTPQLTAHIGIAVNAGLTHKQLQAIAQVLANKVNQASADAVTQALNNSNQ</sequence>
<dbReference type="Proteomes" id="UP000664835">
    <property type="component" value="Unassembled WGS sequence"/>
</dbReference>